<dbReference type="SUPFAM" id="SSF56784">
    <property type="entry name" value="HAD-like"/>
    <property type="match status" value="1"/>
</dbReference>
<dbReference type="Gene3D" id="3.30.1240.10">
    <property type="match status" value="1"/>
</dbReference>
<dbReference type="InterPro" id="IPR036412">
    <property type="entry name" value="HAD-like_sf"/>
</dbReference>
<evidence type="ECO:0000313" key="1">
    <source>
        <dbReference type="EMBL" id="AJR06399.1"/>
    </source>
</evidence>
<accession>A0A0C5WMV1</accession>
<dbReference type="GO" id="GO:0000287">
    <property type="term" value="F:magnesium ion binding"/>
    <property type="evidence" value="ECO:0007669"/>
    <property type="project" value="TreeGrafter"/>
</dbReference>
<reference evidence="1 2" key="1">
    <citation type="submission" date="2013-05" db="EMBL/GenBank/DDBJ databases">
        <title>Complete genome sequence of the lipase-producing bacterium Photobacterium gaetbulicola Gung47.</title>
        <authorList>
            <person name="Kim Y.-O."/>
        </authorList>
    </citation>
    <scope>NUCLEOTIDE SEQUENCE [LARGE SCALE GENOMIC DNA]</scope>
    <source>
        <strain evidence="1 2">Gung47</strain>
    </source>
</reference>
<dbReference type="InterPro" id="IPR006379">
    <property type="entry name" value="HAD-SF_hydro_IIB"/>
</dbReference>
<dbReference type="PANTHER" id="PTHR10000">
    <property type="entry name" value="PHOSPHOSERINE PHOSPHATASE"/>
    <property type="match status" value="1"/>
</dbReference>
<evidence type="ECO:0000313" key="2">
    <source>
        <dbReference type="Proteomes" id="UP000032303"/>
    </source>
</evidence>
<dbReference type="PROSITE" id="PS01229">
    <property type="entry name" value="COF_2"/>
    <property type="match status" value="1"/>
</dbReference>
<dbReference type="GO" id="GO:0016791">
    <property type="term" value="F:phosphatase activity"/>
    <property type="evidence" value="ECO:0007669"/>
    <property type="project" value="UniProtKB-ARBA"/>
</dbReference>
<dbReference type="InterPro" id="IPR023214">
    <property type="entry name" value="HAD_sf"/>
</dbReference>
<dbReference type="EMBL" id="CP005973">
    <property type="protein sequence ID" value="AJR06399.1"/>
    <property type="molecule type" value="Genomic_DNA"/>
</dbReference>
<dbReference type="NCBIfam" id="TIGR01484">
    <property type="entry name" value="HAD-SF-IIB"/>
    <property type="match status" value="1"/>
</dbReference>
<dbReference type="GO" id="GO:0005829">
    <property type="term" value="C:cytosol"/>
    <property type="evidence" value="ECO:0007669"/>
    <property type="project" value="TreeGrafter"/>
</dbReference>
<dbReference type="PROSITE" id="PS01228">
    <property type="entry name" value="COF_1"/>
    <property type="match status" value="1"/>
</dbReference>
<evidence type="ECO:0008006" key="3">
    <source>
        <dbReference type="Google" id="ProtNLM"/>
    </source>
</evidence>
<dbReference type="KEGG" id="pgb:H744_1c1376"/>
<dbReference type="Pfam" id="PF08282">
    <property type="entry name" value="Hydrolase_3"/>
    <property type="match status" value="1"/>
</dbReference>
<dbReference type="OrthoDB" id="9781413at2"/>
<dbReference type="AlphaFoldDB" id="A0A0C5WMV1"/>
<name>A0A0C5WMV1_9GAMM</name>
<dbReference type="SFLD" id="SFLDS00003">
    <property type="entry name" value="Haloacid_Dehalogenase"/>
    <property type="match status" value="1"/>
</dbReference>
<dbReference type="Proteomes" id="UP000032303">
    <property type="component" value="Chromosome 1"/>
</dbReference>
<dbReference type="SFLD" id="SFLDG01144">
    <property type="entry name" value="C2.B.4:_PGP_Like"/>
    <property type="match status" value="1"/>
</dbReference>
<dbReference type="InterPro" id="IPR000150">
    <property type="entry name" value="Cof"/>
</dbReference>
<dbReference type="NCBIfam" id="NF007806">
    <property type="entry name" value="PRK10513.1"/>
    <property type="match status" value="1"/>
</dbReference>
<dbReference type="PATRIC" id="fig|658445.3.peg.1493"/>
<dbReference type="Gene3D" id="3.40.50.1000">
    <property type="entry name" value="HAD superfamily/HAD-like"/>
    <property type="match status" value="1"/>
</dbReference>
<organism evidence="1 2">
    <name type="scientific">Photobacterium gaetbulicola Gung47</name>
    <dbReference type="NCBI Taxonomy" id="658445"/>
    <lineage>
        <taxon>Bacteria</taxon>
        <taxon>Pseudomonadati</taxon>
        <taxon>Pseudomonadota</taxon>
        <taxon>Gammaproteobacteria</taxon>
        <taxon>Vibrionales</taxon>
        <taxon>Vibrionaceae</taxon>
        <taxon>Photobacterium</taxon>
    </lineage>
</organism>
<protein>
    <recommendedName>
        <fullName evidence="3">Sugar-phosphatase</fullName>
    </recommendedName>
</protein>
<keyword evidence="2" id="KW-1185">Reference proteome</keyword>
<proteinExistence type="predicted"/>
<dbReference type="NCBIfam" id="TIGR00099">
    <property type="entry name" value="Cof-subfamily"/>
    <property type="match status" value="1"/>
</dbReference>
<dbReference type="PANTHER" id="PTHR10000:SF8">
    <property type="entry name" value="HAD SUPERFAMILY HYDROLASE-LIKE, TYPE 3"/>
    <property type="match status" value="1"/>
</dbReference>
<dbReference type="HOGENOM" id="CLU_044146_0_1_6"/>
<sequence>MYKLVALDMDGTLLNSQKAISPRTKQAIQAARDCGVQVVLASGRPLEGMTKYLDELGMTGEKDYVLSYNASLVQRVASKTVIRKQIMTGRDAKNIASLANDFGTFIHAFTPERGLITPENNPYTDHESVINGVPTTVLDFAELADDEEVIKVMMVADPEILTAAINQLPASLYDQYTVVQSAPFFLELMNPNSNKGTGVAMLAEHLGLDASEVICMGDAGNDHHMIKFAGLGVAMGNATDDIKAIANHVTDTNDNDGVAKVIEEFVLKNA</sequence>
<gene>
    <name evidence="1" type="ORF">H744_1c1376</name>
</gene>
<dbReference type="CDD" id="cd07516">
    <property type="entry name" value="HAD_Pase"/>
    <property type="match status" value="1"/>
</dbReference>
<dbReference type="SFLD" id="SFLDG01140">
    <property type="entry name" value="C2.B:_Phosphomannomutase_and_P"/>
    <property type="match status" value="1"/>
</dbReference>